<dbReference type="Proteomes" id="UP000198598">
    <property type="component" value="Unassembled WGS sequence"/>
</dbReference>
<dbReference type="STRING" id="662367.SAMN05216167_14422"/>
<dbReference type="EMBL" id="FOLQ01000044">
    <property type="protein sequence ID" value="SFF29928.1"/>
    <property type="molecule type" value="Genomic_DNA"/>
</dbReference>
<dbReference type="AlphaFoldDB" id="A0A1I2HK85"/>
<sequence length="99" mass="11268">MISLLIRIVLLIAPKRPEIGMKRAQQVPTWSMPDKSTLTINYLTKPIRLNRSMARPPAIASVSMERTLLRHGGFSNYLPRNRIECIENQTSPTKLIQGK</sequence>
<name>A0A1I2HK85_9BACT</name>
<accession>A0A1I2HK85</accession>
<protein>
    <submittedName>
        <fullName evidence="1">Uncharacterized protein</fullName>
    </submittedName>
</protein>
<evidence type="ECO:0000313" key="2">
    <source>
        <dbReference type="Proteomes" id="UP000198598"/>
    </source>
</evidence>
<proteinExistence type="predicted"/>
<keyword evidence="2" id="KW-1185">Reference proteome</keyword>
<gene>
    <name evidence="1" type="ORF">SAMN05216167_14422</name>
</gene>
<reference evidence="1 2" key="1">
    <citation type="submission" date="2016-10" db="EMBL/GenBank/DDBJ databases">
        <authorList>
            <person name="de Groot N.N."/>
        </authorList>
    </citation>
    <scope>NUCLEOTIDE SEQUENCE [LARGE SCALE GENOMIC DNA]</scope>
    <source>
        <strain evidence="1 2">DSM 26130</strain>
    </source>
</reference>
<organism evidence="1 2">
    <name type="scientific">Spirosoma endophyticum</name>
    <dbReference type="NCBI Taxonomy" id="662367"/>
    <lineage>
        <taxon>Bacteria</taxon>
        <taxon>Pseudomonadati</taxon>
        <taxon>Bacteroidota</taxon>
        <taxon>Cytophagia</taxon>
        <taxon>Cytophagales</taxon>
        <taxon>Cytophagaceae</taxon>
        <taxon>Spirosoma</taxon>
    </lineage>
</organism>
<evidence type="ECO:0000313" key="1">
    <source>
        <dbReference type="EMBL" id="SFF29928.1"/>
    </source>
</evidence>